<dbReference type="Pfam" id="PF12634">
    <property type="entry name" value="Inp1"/>
    <property type="match status" value="1"/>
</dbReference>
<dbReference type="GO" id="GO:0005780">
    <property type="term" value="C:extrinsic component of intraperoxisomal membrane"/>
    <property type="evidence" value="ECO:0007669"/>
    <property type="project" value="InterPro"/>
</dbReference>
<comment type="function">
    <text evidence="1">Required for peroxisome inheritance.</text>
</comment>
<evidence type="ECO:0000256" key="7">
    <source>
        <dbReference type="SAM" id="MobiDB-lite"/>
    </source>
</evidence>
<evidence type="ECO:0000256" key="3">
    <source>
        <dbReference type="ARBA" id="ARBA00010707"/>
    </source>
</evidence>
<dbReference type="HOGENOM" id="CLU_055317_0_0_1"/>
<comment type="subcellular location">
    <subcellularLocation>
        <location evidence="2">Peroxisome membrane</location>
        <topology evidence="2">Peripheral membrane protein</topology>
    </subcellularLocation>
</comment>
<keyword evidence="6" id="KW-0576">Peroxisome</keyword>
<feature type="region of interest" description="Disordered" evidence="7">
    <location>
        <begin position="1"/>
        <end position="76"/>
    </location>
</feature>
<protein>
    <recommendedName>
        <fullName evidence="4">Inheritance of peroxisomes protein 1</fullName>
    </recommendedName>
</protein>
<dbReference type="OrthoDB" id="4068391at2759"/>
<dbReference type="STRING" id="1245769.A0A0C7N6W1"/>
<evidence type="ECO:0000256" key="5">
    <source>
        <dbReference type="ARBA" id="ARBA00023136"/>
    </source>
</evidence>
<keyword evidence="9" id="KW-1185">Reference proteome</keyword>
<dbReference type="Proteomes" id="UP000054304">
    <property type="component" value="Unassembled WGS sequence"/>
</dbReference>
<evidence type="ECO:0000256" key="6">
    <source>
        <dbReference type="ARBA" id="ARBA00023140"/>
    </source>
</evidence>
<accession>A0A0C7N6W1</accession>
<reference evidence="8 9" key="1">
    <citation type="submission" date="2014-12" db="EMBL/GenBank/DDBJ databases">
        <authorList>
            <person name="Neuveglise Cecile"/>
        </authorList>
    </citation>
    <scope>NUCLEOTIDE SEQUENCE [LARGE SCALE GENOMIC DNA]</scope>
    <source>
        <strain evidence="8 9">CBS 12615</strain>
    </source>
</reference>
<proteinExistence type="inferred from homology"/>
<dbReference type="InterPro" id="IPR024758">
    <property type="entry name" value="Inp1"/>
</dbReference>
<dbReference type="PRINTS" id="PR02103">
    <property type="entry name" value="INPROXISOME1"/>
</dbReference>
<keyword evidence="5" id="KW-0472">Membrane</keyword>
<gene>
    <name evidence="8" type="ORF">LALA0_S02e07910g</name>
</gene>
<organism evidence="8 9">
    <name type="scientific">Lachancea lanzarotensis</name>
    <dbReference type="NCBI Taxonomy" id="1245769"/>
    <lineage>
        <taxon>Eukaryota</taxon>
        <taxon>Fungi</taxon>
        <taxon>Dikarya</taxon>
        <taxon>Ascomycota</taxon>
        <taxon>Saccharomycotina</taxon>
        <taxon>Saccharomycetes</taxon>
        <taxon>Saccharomycetales</taxon>
        <taxon>Saccharomycetaceae</taxon>
        <taxon>Lachancea</taxon>
    </lineage>
</organism>
<comment type="similarity">
    <text evidence="3">Belongs to the INP1 family.</text>
</comment>
<sequence>MSEVKTKSQSGSIERSKNGRVGLSNGAKYSEKRQQSPFKSIKNTLLLRNHKSRKSTSREAVDGVLEDQIPQKPKKLSYVERNSGNHKTSIKVQQRSSAQRVTLFKYDHVKVVNSITKAHRSSSESSVSTAMTSQSSVLRRHISQTHSIASAETTRETCLMSDGPLEIYQIITYNNSKMPPQKMTYLCLGRKDNILHPILPKLQITKLTSAPFKISILLLNPERYWIIEFLPGPSQTGISAEIKLNFESMISTICSYRVQPQDDVDSTRSILLASRENHRDVDDHDDDSDLEYLLEESDSCSEETELTSEEVSHDTTVNLAFKNAIRNIMVSEDYELQRGSIDKRLSSYQGFLSSRFDRRYSNMRSTSLSTRYRTSSERDLSLGAATWMDVGSEDFADFYSRI</sequence>
<dbReference type="GO" id="GO:0045033">
    <property type="term" value="P:peroxisome inheritance"/>
    <property type="evidence" value="ECO:0007669"/>
    <property type="project" value="InterPro"/>
</dbReference>
<name>A0A0C7N6W1_9SACH</name>
<evidence type="ECO:0000256" key="4">
    <source>
        <dbReference type="ARBA" id="ARBA00021397"/>
    </source>
</evidence>
<dbReference type="RefSeq" id="XP_022627389.1">
    <property type="nucleotide sequence ID" value="XM_022773911.1"/>
</dbReference>
<evidence type="ECO:0000256" key="1">
    <source>
        <dbReference type="ARBA" id="ARBA00003594"/>
    </source>
</evidence>
<dbReference type="AlphaFoldDB" id="A0A0C7N6W1"/>
<evidence type="ECO:0000313" key="9">
    <source>
        <dbReference type="Proteomes" id="UP000054304"/>
    </source>
</evidence>
<evidence type="ECO:0000256" key="2">
    <source>
        <dbReference type="ARBA" id="ARBA00004421"/>
    </source>
</evidence>
<evidence type="ECO:0000313" key="8">
    <source>
        <dbReference type="EMBL" id="CEP61153.1"/>
    </source>
</evidence>
<dbReference type="EMBL" id="LN736361">
    <property type="protein sequence ID" value="CEP61153.1"/>
    <property type="molecule type" value="Genomic_DNA"/>
</dbReference>
<dbReference type="GeneID" id="34684568"/>